<dbReference type="Proteomes" id="UP000248806">
    <property type="component" value="Unassembled WGS sequence"/>
</dbReference>
<organism evidence="1 2">
    <name type="scientific">Thermosporothrix hazakensis</name>
    <dbReference type="NCBI Taxonomy" id="644383"/>
    <lineage>
        <taxon>Bacteria</taxon>
        <taxon>Bacillati</taxon>
        <taxon>Chloroflexota</taxon>
        <taxon>Ktedonobacteria</taxon>
        <taxon>Ktedonobacterales</taxon>
        <taxon>Thermosporotrichaceae</taxon>
        <taxon>Thermosporothrix</taxon>
    </lineage>
</organism>
<evidence type="ECO:0000313" key="1">
    <source>
        <dbReference type="EMBL" id="PZW29368.1"/>
    </source>
</evidence>
<evidence type="ECO:0000313" key="2">
    <source>
        <dbReference type="Proteomes" id="UP000248806"/>
    </source>
</evidence>
<protein>
    <submittedName>
        <fullName evidence="1">Uncharacterized protein DUF4241</fullName>
    </submittedName>
</protein>
<keyword evidence="2" id="KW-1185">Reference proteome</keyword>
<sequence>MSLLFEEKKYLLSEPFAAFQQSKQRTIGQHILSLDSRQIGTVALPSGRLAVFDPALHARTFIDGIEPGSYPLLLATALDEHPELGEFVAYAALCVRDTLPVRWVDHGQRISIVSDVLYCCDVAREGQSLTVSLRGEELWRMDEGTTLLSACTEQVALHNGYDAQGHLACVLFDLNMLY</sequence>
<comment type="caution">
    <text evidence="1">The sequence shown here is derived from an EMBL/GenBank/DDBJ whole genome shotgun (WGS) entry which is preliminary data.</text>
</comment>
<name>A0A326U7D2_THEHA</name>
<proteinExistence type="predicted"/>
<accession>A0A326U7D2</accession>
<dbReference type="EMBL" id="QKUF01000008">
    <property type="protein sequence ID" value="PZW29368.1"/>
    <property type="molecule type" value="Genomic_DNA"/>
</dbReference>
<dbReference type="AlphaFoldDB" id="A0A326U7D2"/>
<gene>
    <name evidence="1" type="ORF">EI42_02662</name>
</gene>
<reference evidence="1 2" key="1">
    <citation type="submission" date="2018-06" db="EMBL/GenBank/DDBJ databases">
        <title>Genomic Encyclopedia of Archaeal and Bacterial Type Strains, Phase II (KMG-II): from individual species to whole genera.</title>
        <authorList>
            <person name="Goeker M."/>
        </authorList>
    </citation>
    <scope>NUCLEOTIDE SEQUENCE [LARGE SCALE GENOMIC DNA]</scope>
    <source>
        <strain evidence="1 2">ATCC BAA-1881</strain>
    </source>
</reference>
<dbReference type="RefSeq" id="WP_170142595.1">
    <property type="nucleotide sequence ID" value="NZ_BIFX01000001.1"/>
</dbReference>